<dbReference type="GO" id="GO:0004022">
    <property type="term" value="F:alcohol dehydrogenase (NAD+) activity"/>
    <property type="evidence" value="ECO:0007669"/>
    <property type="project" value="TreeGrafter"/>
</dbReference>
<dbReference type="AlphaFoldDB" id="A0A1L9U8J1"/>
<evidence type="ECO:0000259" key="3">
    <source>
        <dbReference type="Pfam" id="PF25137"/>
    </source>
</evidence>
<evidence type="ECO:0000313" key="4">
    <source>
        <dbReference type="EMBL" id="OJJ68007.1"/>
    </source>
</evidence>
<organism evidence="4 5">
    <name type="scientific">Aspergillus brasiliensis (strain CBS 101740 / IMI 381727 / IBT 21946)</name>
    <dbReference type="NCBI Taxonomy" id="767769"/>
    <lineage>
        <taxon>Eukaryota</taxon>
        <taxon>Fungi</taxon>
        <taxon>Dikarya</taxon>
        <taxon>Ascomycota</taxon>
        <taxon>Pezizomycotina</taxon>
        <taxon>Eurotiomycetes</taxon>
        <taxon>Eurotiomycetidae</taxon>
        <taxon>Eurotiales</taxon>
        <taxon>Aspergillaceae</taxon>
        <taxon>Aspergillus</taxon>
        <taxon>Aspergillus subgen. Circumdati</taxon>
    </lineage>
</organism>
<dbReference type="PROSITE" id="PS00060">
    <property type="entry name" value="ADH_IRON_2"/>
    <property type="match status" value="1"/>
</dbReference>
<keyword evidence="1" id="KW-0560">Oxidoreductase</keyword>
<dbReference type="OrthoDB" id="339764at2759"/>
<dbReference type="STRING" id="767769.A0A1L9U8J1"/>
<dbReference type="CDD" id="cd08192">
    <property type="entry name" value="MAR-like"/>
    <property type="match status" value="1"/>
</dbReference>
<dbReference type="RefSeq" id="XP_067475256.1">
    <property type="nucleotide sequence ID" value="XM_067618647.1"/>
</dbReference>
<dbReference type="GO" id="GO:0005739">
    <property type="term" value="C:mitochondrion"/>
    <property type="evidence" value="ECO:0007669"/>
    <property type="project" value="TreeGrafter"/>
</dbReference>
<evidence type="ECO:0000313" key="5">
    <source>
        <dbReference type="Proteomes" id="UP000184499"/>
    </source>
</evidence>
<feature type="domain" description="Alcohol dehydrogenase iron-type/glycerol dehydrogenase GldA" evidence="2">
    <location>
        <begin position="20"/>
        <end position="176"/>
    </location>
</feature>
<dbReference type="Gene3D" id="1.20.1090.10">
    <property type="entry name" value="Dehydroquinate synthase-like - alpha domain"/>
    <property type="match status" value="1"/>
</dbReference>
<dbReference type="InterPro" id="IPR039697">
    <property type="entry name" value="Alcohol_dehydrogenase_Fe"/>
</dbReference>
<dbReference type="InterPro" id="IPR001670">
    <property type="entry name" value="ADH_Fe/GldA"/>
</dbReference>
<dbReference type="GeneID" id="93571135"/>
<dbReference type="Proteomes" id="UP000184499">
    <property type="component" value="Unassembled WGS sequence"/>
</dbReference>
<dbReference type="VEuPathDB" id="FungiDB:ASPBRDRAFT_134828"/>
<dbReference type="EMBL" id="KV878692">
    <property type="protein sequence ID" value="OJJ68007.1"/>
    <property type="molecule type" value="Genomic_DNA"/>
</dbReference>
<dbReference type="SUPFAM" id="SSF56796">
    <property type="entry name" value="Dehydroquinate synthase-like"/>
    <property type="match status" value="1"/>
</dbReference>
<protein>
    <submittedName>
        <fullName evidence="4">Uncharacterized protein</fullName>
    </submittedName>
</protein>
<reference evidence="5" key="1">
    <citation type="journal article" date="2017" name="Genome Biol.">
        <title>Comparative genomics reveals high biological diversity and specific adaptations in the industrially and medically important fungal genus Aspergillus.</title>
        <authorList>
            <person name="de Vries R.P."/>
            <person name="Riley R."/>
            <person name="Wiebenga A."/>
            <person name="Aguilar-Osorio G."/>
            <person name="Amillis S."/>
            <person name="Uchima C.A."/>
            <person name="Anderluh G."/>
            <person name="Asadollahi M."/>
            <person name="Askin M."/>
            <person name="Barry K."/>
            <person name="Battaglia E."/>
            <person name="Bayram O."/>
            <person name="Benocci T."/>
            <person name="Braus-Stromeyer S.A."/>
            <person name="Caldana C."/>
            <person name="Canovas D."/>
            <person name="Cerqueira G.C."/>
            <person name="Chen F."/>
            <person name="Chen W."/>
            <person name="Choi C."/>
            <person name="Clum A."/>
            <person name="Dos Santos R.A."/>
            <person name="Damasio A.R."/>
            <person name="Diallinas G."/>
            <person name="Emri T."/>
            <person name="Fekete E."/>
            <person name="Flipphi M."/>
            <person name="Freyberg S."/>
            <person name="Gallo A."/>
            <person name="Gournas C."/>
            <person name="Habgood R."/>
            <person name="Hainaut M."/>
            <person name="Harispe M.L."/>
            <person name="Henrissat B."/>
            <person name="Hilden K.S."/>
            <person name="Hope R."/>
            <person name="Hossain A."/>
            <person name="Karabika E."/>
            <person name="Karaffa L."/>
            <person name="Karanyi Z."/>
            <person name="Krasevec N."/>
            <person name="Kuo A."/>
            <person name="Kusch H."/>
            <person name="LaButti K."/>
            <person name="Lagendijk E.L."/>
            <person name="Lapidus A."/>
            <person name="Levasseur A."/>
            <person name="Lindquist E."/>
            <person name="Lipzen A."/>
            <person name="Logrieco A.F."/>
            <person name="MacCabe A."/>
            <person name="Maekelae M.R."/>
            <person name="Malavazi I."/>
            <person name="Melin P."/>
            <person name="Meyer V."/>
            <person name="Mielnichuk N."/>
            <person name="Miskei M."/>
            <person name="Molnar A.P."/>
            <person name="Mule G."/>
            <person name="Ngan C.Y."/>
            <person name="Orejas M."/>
            <person name="Orosz E."/>
            <person name="Ouedraogo J.P."/>
            <person name="Overkamp K.M."/>
            <person name="Park H.-S."/>
            <person name="Perrone G."/>
            <person name="Piumi F."/>
            <person name="Punt P.J."/>
            <person name="Ram A.F."/>
            <person name="Ramon A."/>
            <person name="Rauscher S."/>
            <person name="Record E."/>
            <person name="Riano-Pachon D.M."/>
            <person name="Robert V."/>
            <person name="Roehrig J."/>
            <person name="Ruller R."/>
            <person name="Salamov A."/>
            <person name="Salih N.S."/>
            <person name="Samson R.A."/>
            <person name="Sandor E."/>
            <person name="Sanguinetti M."/>
            <person name="Schuetze T."/>
            <person name="Sepcic K."/>
            <person name="Shelest E."/>
            <person name="Sherlock G."/>
            <person name="Sophianopoulou V."/>
            <person name="Squina F.M."/>
            <person name="Sun H."/>
            <person name="Susca A."/>
            <person name="Todd R.B."/>
            <person name="Tsang A."/>
            <person name="Unkles S.E."/>
            <person name="van de Wiele N."/>
            <person name="van Rossen-Uffink D."/>
            <person name="Oliveira J.V."/>
            <person name="Vesth T.C."/>
            <person name="Visser J."/>
            <person name="Yu J.-H."/>
            <person name="Zhou M."/>
            <person name="Andersen M.R."/>
            <person name="Archer D.B."/>
            <person name="Baker S.E."/>
            <person name="Benoit I."/>
            <person name="Brakhage A.A."/>
            <person name="Braus G.H."/>
            <person name="Fischer R."/>
            <person name="Frisvad J.C."/>
            <person name="Goldman G.H."/>
            <person name="Houbraken J."/>
            <person name="Oakley B."/>
            <person name="Pocsi I."/>
            <person name="Scazzocchio C."/>
            <person name="Seiboth B."/>
            <person name="vanKuyk P.A."/>
            <person name="Wortman J."/>
            <person name="Dyer P.S."/>
            <person name="Grigoriev I.V."/>
        </authorList>
    </citation>
    <scope>NUCLEOTIDE SEQUENCE [LARGE SCALE GENOMIC DNA]</scope>
    <source>
        <strain evidence="5">CBS 101740 / IMI 381727 / IBT 21946</strain>
    </source>
</reference>
<dbReference type="Pfam" id="PF00465">
    <property type="entry name" value="Fe-ADH"/>
    <property type="match status" value="1"/>
</dbReference>
<dbReference type="InterPro" id="IPR018211">
    <property type="entry name" value="ADH_Fe_CS"/>
</dbReference>
<dbReference type="InterPro" id="IPR056798">
    <property type="entry name" value="ADH_Fe_C"/>
</dbReference>
<sequence length="391" mass="41822">MSQFPPLSGHWQPNPHLQHLYYGPDCVSKHLLSSLPNQTSKAIIITGTTLATRTPLVQRLQTLLSTHHAATISSITQHTPSHTIDAALRTLLTLHTQDPTIDTLISLGGGSPIDAAKILALKFHQATTTSKLTHLAIPTTLSAAETTPGGSTTQPDGTKTGIRDARMAVHGIFYDPVYTKYTPMDLWLSTGIRALDHAVEAMYHPTASEVPWKILAIYAVRELFECLPKAKENNHMGDDDDVDAVTVRLMLASFASSGLKGEDLGGAGMGLSHSLGYALGSPYGIPHGVTSCVTLGKVVGFMAGEEGKEREIARLVEAVGGVRTGDDAVDASVVGERIVALVEALGLGVGSLEEEFGVCRDEVPVIVKRALRGVDRGEFYDRVEGLVRSFF</sequence>
<accession>A0A1L9U8J1</accession>
<evidence type="ECO:0000256" key="1">
    <source>
        <dbReference type="ARBA" id="ARBA00023002"/>
    </source>
</evidence>
<dbReference type="OMA" id="DHAVECM"/>
<gene>
    <name evidence="4" type="ORF">ASPBRDRAFT_134828</name>
</gene>
<keyword evidence="5" id="KW-1185">Reference proteome</keyword>
<dbReference type="PANTHER" id="PTHR11496">
    <property type="entry name" value="ALCOHOL DEHYDROGENASE"/>
    <property type="match status" value="1"/>
</dbReference>
<proteinExistence type="predicted"/>
<dbReference type="GO" id="GO:0046872">
    <property type="term" value="F:metal ion binding"/>
    <property type="evidence" value="ECO:0007669"/>
    <property type="project" value="InterPro"/>
</dbReference>
<dbReference type="Pfam" id="PF25137">
    <property type="entry name" value="ADH_Fe_C"/>
    <property type="match status" value="1"/>
</dbReference>
<dbReference type="PANTHER" id="PTHR11496:SF97">
    <property type="entry name" value="ALCOHOL DEHYDROGENASE IRON-TYPE_GLYCEROL DEHYDROGENASE GLDA DOMAIN-CONTAINING PROTEIN"/>
    <property type="match status" value="1"/>
</dbReference>
<dbReference type="Gene3D" id="3.40.50.1970">
    <property type="match status" value="1"/>
</dbReference>
<name>A0A1L9U8J1_ASPBC</name>
<feature type="domain" description="Fe-containing alcohol dehydrogenase-like C-terminal" evidence="3">
    <location>
        <begin position="189"/>
        <end position="371"/>
    </location>
</feature>
<evidence type="ECO:0000259" key="2">
    <source>
        <dbReference type="Pfam" id="PF00465"/>
    </source>
</evidence>